<dbReference type="AlphaFoldDB" id="A0AAE3HKL7"/>
<dbReference type="NCBIfam" id="TIGR00666">
    <property type="entry name" value="PBP4"/>
    <property type="match status" value="1"/>
</dbReference>
<evidence type="ECO:0000313" key="5">
    <source>
        <dbReference type="Proteomes" id="UP001204445"/>
    </source>
</evidence>
<dbReference type="SUPFAM" id="SSF56601">
    <property type="entry name" value="beta-lactamase/transpeptidase-like"/>
    <property type="match status" value="1"/>
</dbReference>
<dbReference type="GO" id="GO:0006508">
    <property type="term" value="P:proteolysis"/>
    <property type="evidence" value="ECO:0007669"/>
    <property type="project" value="InterPro"/>
</dbReference>
<dbReference type="EMBL" id="JANUCT010000004">
    <property type="protein sequence ID" value="MCS3902677.1"/>
    <property type="molecule type" value="Genomic_DNA"/>
</dbReference>
<proteinExistence type="inferred from homology"/>
<comment type="similarity">
    <text evidence="1">Belongs to the peptidase S13 family.</text>
</comment>
<reference evidence="4" key="1">
    <citation type="submission" date="2022-08" db="EMBL/GenBank/DDBJ databases">
        <title>Genomic Encyclopedia of Type Strains, Phase III (KMG-III): the genomes of soil and plant-associated and newly described type strains.</title>
        <authorList>
            <person name="Whitman W."/>
        </authorList>
    </citation>
    <scope>NUCLEOTIDE SEQUENCE</scope>
    <source>
        <strain evidence="4">HMT 1</strain>
    </source>
</reference>
<dbReference type="PANTHER" id="PTHR30023">
    <property type="entry name" value="D-ALANYL-D-ALANINE CARBOXYPEPTIDASE"/>
    <property type="match status" value="1"/>
</dbReference>
<evidence type="ECO:0000256" key="1">
    <source>
        <dbReference type="ARBA" id="ARBA00006096"/>
    </source>
</evidence>
<evidence type="ECO:0000256" key="3">
    <source>
        <dbReference type="SAM" id="SignalP"/>
    </source>
</evidence>
<name>A0AAE3HKL7_9GAMM</name>
<dbReference type="GO" id="GO:0009002">
    <property type="term" value="F:serine-type D-Ala-D-Ala carboxypeptidase activity"/>
    <property type="evidence" value="ECO:0007669"/>
    <property type="project" value="UniProtKB-EC"/>
</dbReference>
<keyword evidence="3" id="KW-0732">Signal</keyword>
<sequence length="487" mass="52734">MLRPATKVYRFGFVLLFMAVFFTLPAQAATGLNAMRALAAEGYDVAGLVVNLSSGERVAEYNADQLLSPASVTKLYTAAKALEVWGADYRFETDVLVQGQRRGPTIDGNLVLRGGGDPSFTNSGLWRLALDVAQSGIQEVSGDLIVDESRFGRVTCVTHDRCKAEKKSWHSYDSLLSSTAVNHGNIAVVVSPGESIGAPAHISIDPYPLPTMDVRGSINTVKGYGAQFSVSRFTENGSDWLKVSGTIGVKAGTHRVYRSVGQPARYTGNLFREFLQAAGVKVGGKVEVSLLPETGDRLSSYQGEPLNQILGDMLYYSNNLIADVLTLNIRAERNPLAPVNLTIAGGELQSYARERTRASAFANSSDAILHDGSGLNPDNRLAPVDLVALLDGVYQRTRDFPYLLGALRVPAQSPSRGLSGSNEIWDRLSVKTGGLSEPVSVHTLAGYLRFKNGDWGAFAMMVNGTRANRWIPRVKAFEAMRKDLEKL</sequence>
<accession>A0AAE3HKL7</accession>
<dbReference type="RefSeq" id="WP_259054236.1">
    <property type="nucleotide sequence ID" value="NZ_JANUCT010000004.1"/>
</dbReference>
<protein>
    <submittedName>
        <fullName evidence="4">D-alanyl-D-alanine carboxypeptidase/D-alanyl-D-alanine-endopeptidase (Penicillin-binding protein 4)</fullName>
        <ecNumber evidence="4">3.4.16.4</ecNumber>
        <ecNumber evidence="4">3.4.21.-</ecNumber>
    </submittedName>
</protein>
<dbReference type="Proteomes" id="UP001204445">
    <property type="component" value="Unassembled WGS sequence"/>
</dbReference>
<dbReference type="Gene3D" id="3.50.80.20">
    <property type="entry name" value="D-Ala-D-Ala carboxypeptidase C, peptidase S13"/>
    <property type="match status" value="1"/>
</dbReference>
<dbReference type="GO" id="GO:0000270">
    <property type="term" value="P:peptidoglycan metabolic process"/>
    <property type="evidence" value="ECO:0007669"/>
    <property type="project" value="TreeGrafter"/>
</dbReference>
<evidence type="ECO:0000256" key="2">
    <source>
        <dbReference type="ARBA" id="ARBA00022801"/>
    </source>
</evidence>
<feature type="signal peptide" evidence="3">
    <location>
        <begin position="1"/>
        <end position="28"/>
    </location>
</feature>
<dbReference type="EC" id="3.4.21.-" evidence="4"/>
<dbReference type="InterPro" id="IPR000667">
    <property type="entry name" value="Peptidase_S13"/>
</dbReference>
<evidence type="ECO:0000313" key="4">
    <source>
        <dbReference type="EMBL" id="MCS3902677.1"/>
    </source>
</evidence>
<keyword evidence="5" id="KW-1185">Reference proteome</keyword>
<dbReference type="EC" id="3.4.16.4" evidence="4"/>
<comment type="caution">
    <text evidence="4">The sequence shown here is derived from an EMBL/GenBank/DDBJ whole genome shotgun (WGS) entry which is preliminary data.</text>
</comment>
<dbReference type="PANTHER" id="PTHR30023:SF0">
    <property type="entry name" value="PENICILLIN-SENSITIVE CARBOXYPEPTIDASE A"/>
    <property type="match status" value="1"/>
</dbReference>
<keyword evidence="4" id="KW-0121">Carboxypeptidase</keyword>
<keyword evidence="2 4" id="KW-0378">Hydrolase</keyword>
<dbReference type="Gene3D" id="3.40.710.10">
    <property type="entry name" value="DD-peptidase/beta-lactamase superfamily"/>
    <property type="match status" value="2"/>
</dbReference>
<feature type="chain" id="PRO_5041983142" evidence="3">
    <location>
        <begin position="29"/>
        <end position="487"/>
    </location>
</feature>
<dbReference type="PRINTS" id="PR00922">
    <property type="entry name" value="DADACBPTASE3"/>
</dbReference>
<dbReference type="InterPro" id="IPR012338">
    <property type="entry name" value="Beta-lactam/transpept-like"/>
</dbReference>
<organism evidence="4 5">
    <name type="scientific">Methylohalomonas lacus</name>
    <dbReference type="NCBI Taxonomy" id="398773"/>
    <lineage>
        <taxon>Bacteria</taxon>
        <taxon>Pseudomonadati</taxon>
        <taxon>Pseudomonadota</taxon>
        <taxon>Gammaproteobacteria</taxon>
        <taxon>Methylohalomonadales</taxon>
        <taxon>Methylohalomonadaceae</taxon>
        <taxon>Methylohalomonas</taxon>
    </lineage>
</organism>
<dbReference type="Pfam" id="PF02113">
    <property type="entry name" value="Peptidase_S13"/>
    <property type="match status" value="1"/>
</dbReference>
<gene>
    <name evidence="4" type="ORF">J2T55_000681</name>
</gene>
<keyword evidence="4" id="KW-0645">Protease</keyword>